<gene>
    <name evidence="2" type="ORF">CAL20_24140</name>
</gene>
<dbReference type="PROSITE" id="PS50088">
    <property type="entry name" value="ANK_REPEAT"/>
    <property type="match status" value="1"/>
</dbReference>
<organism evidence="2 3">
    <name type="scientific">Bordetella genomosp. 4</name>
    <dbReference type="NCBI Taxonomy" id="463044"/>
    <lineage>
        <taxon>Bacteria</taxon>
        <taxon>Pseudomonadati</taxon>
        <taxon>Pseudomonadota</taxon>
        <taxon>Betaproteobacteria</taxon>
        <taxon>Burkholderiales</taxon>
        <taxon>Alcaligenaceae</taxon>
        <taxon>Bordetella</taxon>
    </lineage>
</organism>
<keyword evidence="1" id="KW-0040">ANK repeat</keyword>
<dbReference type="EMBL" id="NEVQ01000022">
    <property type="protein sequence ID" value="OZI50912.1"/>
    <property type="molecule type" value="Genomic_DNA"/>
</dbReference>
<comment type="caution">
    <text evidence="2">The sequence shown here is derived from an EMBL/GenBank/DDBJ whole genome shotgun (WGS) entry which is preliminary data.</text>
</comment>
<sequence length="241" mass="26980">MAHLEKYVEQDDDVAVNNLLDDKKSVELIVKELKQSPYSLLHQAAAQRKDKALMAMMNKLPLEVWNFHTQENLEHTPPIMGGRTPIMFAAESNNGKIIFELHYGVSCYVCDRQSPVRRDSPSQVSLEELDALRAEFKCPPGKVHSADIWWEIVNAQDDAGNTPLLLAVNKDRYESFYQLLTLRADPDIANRSGHTARSVILASPSGPIRDFFLKSTAQPSLWDLLPLPSLSVLASRGCAIL</sequence>
<keyword evidence="3" id="KW-1185">Reference proteome</keyword>
<proteinExistence type="predicted"/>
<dbReference type="AlphaFoldDB" id="A0A261TNZ8"/>
<accession>A0A261TNZ8</accession>
<name>A0A261TNZ8_9BORD</name>
<dbReference type="Proteomes" id="UP000216885">
    <property type="component" value="Unassembled WGS sequence"/>
</dbReference>
<dbReference type="InterPro" id="IPR036770">
    <property type="entry name" value="Ankyrin_rpt-contain_sf"/>
</dbReference>
<dbReference type="Pfam" id="PF00023">
    <property type="entry name" value="Ank"/>
    <property type="match status" value="1"/>
</dbReference>
<dbReference type="SUPFAM" id="SSF48403">
    <property type="entry name" value="Ankyrin repeat"/>
    <property type="match status" value="1"/>
</dbReference>
<reference evidence="2 3" key="1">
    <citation type="submission" date="2017-05" db="EMBL/GenBank/DDBJ databases">
        <title>Complete and WGS of Bordetella genogroups.</title>
        <authorList>
            <person name="Spilker T."/>
            <person name="LiPuma J."/>
        </authorList>
    </citation>
    <scope>NUCLEOTIDE SEQUENCE [LARGE SCALE GENOMIC DNA]</scope>
    <source>
        <strain evidence="2 3">AU9919</strain>
    </source>
</reference>
<protein>
    <submittedName>
        <fullName evidence="2">Uncharacterized protein</fullName>
    </submittedName>
</protein>
<feature type="repeat" description="ANK" evidence="1">
    <location>
        <begin position="159"/>
        <end position="191"/>
    </location>
</feature>
<evidence type="ECO:0000256" key="1">
    <source>
        <dbReference type="PROSITE-ProRule" id="PRU00023"/>
    </source>
</evidence>
<evidence type="ECO:0000313" key="3">
    <source>
        <dbReference type="Proteomes" id="UP000216885"/>
    </source>
</evidence>
<dbReference type="InterPro" id="IPR002110">
    <property type="entry name" value="Ankyrin_rpt"/>
</dbReference>
<evidence type="ECO:0000313" key="2">
    <source>
        <dbReference type="EMBL" id="OZI50912.1"/>
    </source>
</evidence>
<dbReference type="Gene3D" id="1.25.40.20">
    <property type="entry name" value="Ankyrin repeat-containing domain"/>
    <property type="match status" value="1"/>
</dbReference>